<feature type="region of interest" description="Disordered" evidence="1">
    <location>
        <begin position="1"/>
        <end position="37"/>
    </location>
</feature>
<reference evidence="2" key="1">
    <citation type="submission" date="2022-05" db="EMBL/GenBank/DDBJ databases">
        <title>The Musa troglodytarum L. genome provides insights into the mechanism of non-climacteric behaviour and enrichment of carotenoids.</title>
        <authorList>
            <person name="Wang J."/>
        </authorList>
    </citation>
    <scope>NUCLEOTIDE SEQUENCE</scope>
    <source>
        <tissue evidence="2">Leaf</tissue>
    </source>
</reference>
<evidence type="ECO:0000313" key="2">
    <source>
        <dbReference type="EMBL" id="URE49312.1"/>
    </source>
</evidence>
<protein>
    <submittedName>
        <fullName evidence="2">Uncharacterized protein</fullName>
    </submittedName>
</protein>
<dbReference type="EMBL" id="CP097511">
    <property type="protein sequence ID" value="URE49312.1"/>
    <property type="molecule type" value="Genomic_DNA"/>
</dbReference>
<proteinExistence type="predicted"/>
<keyword evidence="3" id="KW-1185">Reference proteome</keyword>
<name>A0A9E7L9I2_9LILI</name>
<feature type="region of interest" description="Disordered" evidence="1">
    <location>
        <begin position="49"/>
        <end position="75"/>
    </location>
</feature>
<organism evidence="2 3">
    <name type="scientific">Musa troglodytarum</name>
    <name type="common">fe'i banana</name>
    <dbReference type="NCBI Taxonomy" id="320322"/>
    <lineage>
        <taxon>Eukaryota</taxon>
        <taxon>Viridiplantae</taxon>
        <taxon>Streptophyta</taxon>
        <taxon>Embryophyta</taxon>
        <taxon>Tracheophyta</taxon>
        <taxon>Spermatophyta</taxon>
        <taxon>Magnoliopsida</taxon>
        <taxon>Liliopsida</taxon>
        <taxon>Zingiberales</taxon>
        <taxon>Musaceae</taxon>
        <taxon>Musa</taxon>
    </lineage>
</organism>
<accession>A0A9E7L9I2</accession>
<dbReference type="AlphaFoldDB" id="A0A9E7L9I2"/>
<dbReference type="Proteomes" id="UP001055439">
    <property type="component" value="Chromosome 9"/>
</dbReference>
<evidence type="ECO:0000313" key="3">
    <source>
        <dbReference type="Proteomes" id="UP001055439"/>
    </source>
</evidence>
<feature type="compositionally biased region" description="Basic residues" evidence="1">
    <location>
        <begin position="52"/>
        <end position="64"/>
    </location>
</feature>
<feature type="compositionally biased region" description="Polar residues" evidence="1">
    <location>
        <begin position="65"/>
        <end position="75"/>
    </location>
</feature>
<sequence length="75" mass="8026">MAAVAHKQGRSRKAVKNFSSSDINISAGESSSPLGEVTKEIQQSVSLLVSSKKSKKALPSRSHRQQPMSPSRTSC</sequence>
<evidence type="ECO:0000256" key="1">
    <source>
        <dbReference type="SAM" id="MobiDB-lite"/>
    </source>
</evidence>
<feature type="compositionally biased region" description="Polar residues" evidence="1">
    <location>
        <begin position="17"/>
        <end position="33"/>
    </location>
</feature>
<gene>
    <name evidence="2" type="ORF">MUK42_32863</name>
</gene>